<dbReference type="AlphaFoldDB" id="A0A1H0QM29"/>
<sequence>MASQEWWQRLRRDRETRGFSQAQAVREFIVHADHHVPDDFESVLTAWKRWERGAIKGVPAKENQQAIAAMFGTAVDAYFGPSGPVAAPPHLSDDETLELVQRLRASSVDPATLELAQVMTDRLCTDYASRPGEEVLDEAQRWLAEIAALKDKPMRYQQLGEIYALAGWLSLLVACLHYDQGDERSAEKARAGAIMLAKEIGHREILGWAQEIRAWMALTRGDYYGVLEAAKVGLRETREHSVAVQLEAQSAKAWARLGRRREVELALDRGRDLLDRMDYPTNPRNHFQVDPAKFDFYAMDCYRAVGDDALAMAMADAVTATSTSPGGEVISPMRLSEAELTRATVLARNGEVDQATSAAEAGLAGDRRSLPSLLMVGSEVADELVRLHPHSESAVDFGRHIYLLGHPVKDSGPH</sequence>
<organism evidence="1 2">
    <name type="scientific">Pedococcus dokdonensis</name>
    <dbReference type="NCBI Taxonomy" id="443156"/>
    <lineage>
        <taxon>Bacteria</taxon>
        <taxon>Bacillati</taxon>
        <taxon>Actinomycetota</taxon>
        <taxon>Actinomycetes</taxon>
        <taxon>Micrococcales</taxon>
        <taxon>Intrasporangiaceae</taxon>
        <taxon>Pedococcus</taxon>
    </lineage>
</organism>
<gene>
    <name evidence="1" type="ORF">SAMN04489867_1661</name>
</gene>
<dbReference type="OrthoDB" id="3213425at2"/>
<proteinExistence type="predicted"/>
<evidence type="ECO:0008006" key="3">
    <source>
        <dbReference type="Google" id="ProtNLM"/>
    </source>
</evidence>
<evidence type="ECO:0000313" key="2">
    <source>
        <dbReference type="Proteomes" id="UP000199077"/>
    </source>
</evidence>
<name>A0A1H0QM29_9MICO</name>
<dbReference type="STRING" id="443156.SAMN04489867_1661"/>
<evidence type="ECO:0000313" key="1">
    <source>
        <dbReference type="EMBL" id="SDP18384.1"/>
    </source>
</evidence>
<accession>A0A1H0QM29</accession>
<dbReference type="EMBL" id="LT629711">
    <property type="protein sequence ID" value="SDP18384.1"/>
    <property type="molecule type" value="Genomic_DNA"/>
</dbReference>
<protein>
    <recommendedName>
        <fullName evidence="3">XRE family transcriptional regulator</fullName>
    </recommendedName>
</protein>
<dbReference type="RefSeq" id="WP_157692945.1">
    <property type="nucleotide sequence ID" value="NZ_LT629711.1"/>
</dbReference>
<reference evidence="2" key="1">
    <citation type="submission" date="2016-10" db="EMBL/GenBank/DDBJ databases">
        <authorList>
            <person name="Varghese N."/>
            <person name="Submissions S."/>
        </authorList>
    </citation>
    <scope>NUCLEOTIDE SEQUENCE [LARGE SCALE GENOMIC DNA]</scope>
    <source>
        <strain evidence="2">DSM 22329</strain>
    </source>
</reference>
<dbReference type="Proteomes" id="UP000199077">
    <property type="component" value="Chromosome I"/>
</dbReference>
<keyword evidence="2" id="KW-1185">Reference proteome</keyword>